<evidence type="ECO:0000256" key="1">
    <source>
        <dbReference type="SAM" id="Coils"/>
    </source>
</evidence>
<dbReference type="EMBL" id="RXIC02000022">
    <property type="protein sequence ID" value="KAB1215868.1"/>
    <property type="molecule type" value="Genomic_DNA"/>
</dbReference>
<gene>
    <name evidence="3" type="ORF">CJ030_MR4G010975</name>
</gene>
<sequence length="179" mass="19997">MRRESPINVDRRHEEEFPLWFRNRDDVMPAGGNVFGAIHQFELRVVPRRSAINKENRAKLKIVHTSGARSFQRARALLVISSVDLSRKLEEARLQIEEMRARQLEYEALLVKVRYGADDARASADDGGAATEERRRADADDGRAATKKRRRAPEDDGGAAKDPSGTTRTEDATNGGADA</sequence>
<keyword evidence="1" id="KW-0175">Coiled coil</keyword>
<dbReference type="OrthoDB" id="1913335at2759"/>
<name>A0A6A1VWD7_9ROSI</name>
<proteinExistence type="predicted"/>
<feature type="region of interest" description="Disordered" evidence="2">
    <location>
        <begin position="121"/>
        <end position="179"/>
    </location>
</feature>
<accession>A0A6A1VWD7</accession>
<evidence type="ECO:0000313" key="4">
    <source>
        <dbReference type="Proteomes" id="UP000516437"/>
    </source>
</evidence>
<reference evidence="3 4" key="1">
    <citation type="journal article" date="2019" name="Plant Biotechnol. J.">
        <title>The red bayberry genome and genetic basis of sex determination.</title>
        <authorList>
            <person name="Jia H.M."/>
            <person name="Jia H.J."/>
            <person name="Cai Q.L."/>
            <person name="Wang Y."/>
            <person name="Zhao H.B."/>
            <person name="Yang W.F."/>
            <person name="Wang G.Y."/>
            <person name="Li Y.H."/>
            <person name="Zhan D.L."/>
            <person name="Shen Y.T."/>
            <person name="Niu Q.F."/>
            <person name="Chang L."/>
            <person name="Qiu J."/>
            <person name="Zhao L."/>
            <person name="Xie H.B."/>
            <person name="Fu W.Y."/>
            <person name="Jin J."/>
            <person name="Li X.W."/>
            <person name="Jiao Y."/>
            <person name="Zhou C.C."/>
            <person name="Tu T."/>
            <person name="Chai C.Y."/>
            <person name="Gao J.L."/>
            <person name="Fan L.J."/>
            <person name="van de Weg E."/>
            <person name="Wang J.Y."/>
            <person name="Gao Z.S."/>
        </authorList>
    </citation>
    <scope>NUCLEOTIDE SEQUENCE [LARGE SCALE GENOMIC DNA]</scope>
    <source>
        <tissue evidence="3">Leaves</tissue>
    </source>
</reference>
<evidence type="ECO:0000256" key="2">
    <source>
        <dbReference type="SAM" id="MobiDB-lite"/>
    </source>
</evidence>
<protein>
    <submittedName>
        <fullName evidence="3">Uncharacterized protein</fullName>
    </submittedName>
</protein>
<feature type="coiled-coil region" evidence="1">
    <location>
        <begin position="82"/>
        <end position="109"/>
    </location>
</feature>
<feature type="compositionally biased region" description="Basic and acidic residues" evidence="2">
    <location>
        <begin position="131"/>
        <end position="144"/>
    </location>
</feature>
<dbReference type="AlphaFoldDB" id="A0A6A1VWD7"/>
<comment type="caution">
    <text evidence="3">The sequence shown here is derived from an EMBL/GenBank/DDBJ whole genome shotgun (WGS) entry which is preliminary data.</text>
</comment>
<dbReference type="Proteomes" id="UP000516437">
    <property type="component" value="Chromosome 4"/>
</dbReference>
<evidence type="ECO:0000313" key="3">
    <source>
        <dbReference type="EMBL" id="KAB1215868.1"/>
    </source>
</evidence>
<keyword evidence="4" id="KW-1185">Reference proteome</keyword>
<organism evidence="3 4">
    <name type="scientific">Morella rubra</name>
    <name type="common">Chinese bayberry</name>
    <dbReference type="NCBI Taxonomy" id="262757"/>
    <lineage>
        <taxon>Eukaryota</taxon>
        <taxon>Viridiplantae</taxon>
        <taxon>Streptophyta</taxon>
        <taxon>Embryophyta</taxon>
        <taxon>Tracheophyta</taxon>
        <taxon>Spermatophyta</taxon>
        <taxon>Magnoliopsida</taxon>
        <taxon>eudicotyledons</taxon>
        <taxon>Gunneridae</taxon>
        <taxon>Pentapetalae</taxon>
        <taxon>rosids</taxon>
        <taxon>fabids</taxon>
        <taxon>Fagales</taxon>
        <taxon>Myricaceae</taxon>
        <taxon>Morella</taxon>
    </lineage>
</organism>